<dbReference type="EMBL" id="JAOPJF010000001">
    <property type="protein sequence ID" value="KAK1150301.1"/>
    <property type="molecule type" value="Genomic_DNA"/>
</dbReference>
<sequence length="785" mass="85817">MPQDGGQFEDMALWGLIVLSILLVVDATLVTDYPVNAQLPPVARVSQPFKFTFSQGTFGGVDSNTEYSLSNAPSWLHVDSKSRTLSGTPKEEDEGHPKFDLVASDGSDSANMEVTLIVTKDEGPKPGKPLLPQLESIGATSAPSTILIHSGDSFSISFDSDTFVNTRPSTVYYGTSPENVPLPSWVGFDQSNLRFSGVAPNIGPQTFSFNLVASDVAGFGAATASFDMTVSPHILTFKESAQTFFVSRGKEFTSPRFEETLTLDGRKVAPADLTGIDIDSPDWIKLDKKSMSLSGTPPIDGSDENVTISVTDKYQDEARLLVSLQFSQFFRDVKDCEAVIGHYFTFVFDNTVLKNDSVQLDVDIGRDLPWLHYNPDNKTLHGQVPSDLSPDKSSVRLKASEGSAKDTRDLTIKTVEGDNSHGSITTDSNGGGGGIHGKKAGIIAIAVVVPFVVVTSLLILFCCWRRKRRAATPEDGPFRSIERKNESLVREDDDANPTIEWDFAPIKASVSQEDAPNENAPPQPKRLSFQNSPPRRMRTSSTRRREPLRSIQPRRSLKRHSAQSSRSRRYSKRSSGISSIASGLPMRLSGAGHGAGGFGPPGHGVVRVSWQNTRASLQSDESGVGNLAPLFPRPPPRARESVEFPKRISLRTVEPDNTNAADYDSLEAFVHSRAKYRNSSNPLFSGQLSRRTSSGLRALERARSTASRTDTIDSSNYGEDYRRSIYDRPWSTAMSASVYTDDNRQSAYLESLSEESLNIRPLAPIGKGPTRFSAIQFESSEPAGW</sequence>
<evidence type="ECO:0000313" key="1">
    <source>
        <dbReference type="EMBL" id="KAK1150301.1"/>
    </source>
</evidence>
<keyword evidence="2" id="KW-1185">Reference proteome</keyword>
<proteinExistence type="predicted"/>
<organism evidence="1 2">
    <name type="scientific">Aspergillus melleus</name>
    <dbReference type="NCBI Taxonomy" id="138277"/>
    <lineage>
        <taxon>Eukaryota</taxon>
        <taxon>Fungi</taxon>
        <taxon>Dikarya</taxon>
        <taxon>Ascomycota</taxon>
        <taxon>Pezizomycotina</taxon>
        <taxon>Eurotiomycetes</taxon>
        <taxon>Eurotiomycetidae</taxon>
        <taxon>Eurotiales</taxon>
        <taxon>Aspergillaceae</taxon>
        <taxon>Aspergillus</taxon>
        <taxon>Aspergillus subgen. Circumdati</taxon>
    </lineage>
</organism>
<name>A0ACC3BH75_9EURO</name>
<accession>A0ACC3BH75</accession>
<dbReference type="Proteomes" id="UP001177260">
    <property type="component" value="Unassembled WGS sequence"/>
</dbReference>
<evidence type="ECO:0000313" key="2">
    <source>
        <dbReference type="Proteomes" id="UP001177260"/>
    </source>
</evidence>
<reference evidence="1 2" key="1">
    <citation type="journal article" date="2023" name="ACS Omega">
        <title>Identification of the Neoaspergillic Acid Biosynthesis Gene Cluster by Establishing an In Vitro CRISPR-Ribonucleoprotein Genetic System in Aspergillus melleus.</title>
        <authorList>
            <person name="Yuan B."/>
            <person name="Grau M.F."/>
            <person name="Murata R.M."/>
            <person name="Torok T."/>
            <person name="Venkateswaran K."/>
            <person name="Stajich J.E."/>
            <person name="Wang C.C.C."/>
        </authorList>
    </citation>
    <scope>NUCLEOTIDE SEQUENCE [LARGE SCALE GENOMIC DNA]</scope>
    <source>
        <strain evidence="1 2">IMV 1140</strain>
    </source>
</reference>
<protein>
    <submittedName>
        <fullName evidence="1">Polarity establishment/cellular polarization</fullName>
    </submittedName>
</protein>
<comment type="caution">
    <text evidence="1">The sequence shown here is derived from an EMBL/GenBank/DDBJ whole genome shotgun (WGS) entry which is preliminary data.</text>
</comment>
<gene>
    <name evidence="1" type="primary">AXL2</name>
    <name evidence="1" type="ORF">N8T08_000203</name>
</gene>